<feature type="transmembrane region" description="Helical" evidence="6">
    <location>
        <begin position="241"/>
        <end position="260"/>
    </location>
</feature>
<dbReference type="InterPro" id="IPR037185">
    <property type="entry name" value="EmrE-like"/>
</dbReference>
<name>A0A1F8B7P5_9BACT</name>
<comment type="similarity">
    <text evidence="2">Belongs to the EamA transporter family.</text>
</comment>
<feature type="transmembrane region" description="Helical" evidence="6">
    <location>
        <begin position="32"/>
        <end position="54"/>
    </location>
</feature>
<dbReference type="PANTHER" id="PTHR32322">
    <property type="entry name" value="INNER MEMBRANE TRANSPORTER"/>
    <property type="match status" value="1"/>
</dbReference>
<evidence type="ECO:0000256" key="3">
    <source>
        <dbReference type="ARBA" id="ARBA00022692"/>
    </source>
</evidence>
<evidence type="ECO:0000256" key="6">
    <source>
        <dbReference type="SAM" id="Phobius"/>
    </source>
</evidence>
<organism evidence="8 9">
    <name type="scientific">Candidatus Woesebacteria bacterium RIFCSPLOWO2_01_FULL_39_10b</name>
    <dbReference type="NCBI Taxonomy" id="1802517"/>
    <lineage>
        <taxon>Bacteria</taxon>
        <taxon>Candidatus Woeseibacteriota</taxon>
    </lineage>
</organism>
<feature type="transmembrane region" description="Helical" evidence="6">
    <location>
        <begin position="121"/>
        <end position="139"/>
    </location>
</feature>
<comment type="caution">
    <text evidence="8">The sequence shown here is derived from an EMBL/GenBank/DDBJ whole genome shotgun (WGS) entry which is preliminary data.</text>
</comment>
<evidence type="ECO:0000256" key="2">
    <source>
        <dbReference type="ARBA" id="ARBA00007362"/>
    </source>
</evidence>
<dbReference type="InterPro" id="IPR050638">
    <property type="entry name" value="AA-Vitamin_Transporters"/>
</dbReference>
<dbReference type="STRING" id="1802517.A2892_02245"/>
<dbReference type="Gene3D" id="1.10.3730.20">
    <property type="match status" value="1"/>
</dbReference>
<dbReference type="SUPFAM" id="SSF103481">
    <property type="entry name" value="Multidrug resistance efflux transporter EmrE"/>
    <property type="match status" value="2"/>
</dbReference>
<evidence type="ECO:0000256" key="5">
    <source>
        <dbReference type="ARBA" id="ARBA00023136"/>
    </source>
</evidence>
<gene>
    <name evidence="8" type="ORF">A2892_02245</name>
</gene>
<evidence type="ECO:0000313" key="9">
    <source>
        <dbReference type="Proteomes" id="UP000176404"/>
    </source>
</evidence>
<sequence length="284" mass="31364">MGWQLLILISVILYSISVLFQRVILKENESQPIAYSMFFQLLVGIVIGIIGFVFADMSLPSNLASLFWNLVLMTFLYAFSNVFIFKSLKQTEASKFTIVFATRAFFTVLASSLLLKEFLTGTQFLGALLIFSGVVLVNLKSTKLSLDKGSLLALFAAIAFGIANTNDRYLLRSFNIYPYATLGFVAPFFLMSIIYPRELKHIKLFLSKKVLKKVLLLSVVYTVSAIAFFAALQVSSNSSQVASVNLTSVIITVILSVIMLKERSNLSQKIAGAVLSFVGLLLIA</sequence>
<feature type="domain" description="EamA" evidence="7">
    <location>
        <begin position="3"/>
        <end position="138"/>
    </location>
</feature>
<feature type="transmembrane region" description="Helical" evidence="6">
    <location>
        <begin position="215"/>
        <end position="235"/>
    </location>
</feature>
<protein>
    <recommendedName>
        <fullName evidence="7">EamA domain-containing protein</fullName>
    </recommendedName>
</protein>
<evidence type="ECO:0000256" key="4">
    <source>
        <dbReference type="ARBA" id="ARBA00022989"/>
    </source>
</evidence>
<evidence type="ECO:0000256" key="1">
    <source>
        <dbReference type="ARBA" id="ARBA00004141"/>
    </source>
</evidence>
<dbReference type="InterPro" id="IPR000620">
    <property type="entry name" value="EamA_dom"/>
</dbReference>
<reference evidence="8 9" key="1">
    <citation type="journal article" date="2016" name="Nat. Commun.">
        <title>Thousands of microbial genomes shed light on interconnected biogeochemical processes in an aquifer system.</title>
        <authorList>
            <person name="Anantharaman K."/>
            <person name="Brown C.T."/>
            <person name="Hug L.A."/>
            <person name="Sharon I."/>
            <person name="Castelle C.J."/>
            <person name="Probst A.J."/>
            <person name="Thomas B.C."/>
            <person name="Singh A."/>
            <person name="Wilkins M.J."/>
            <person name="Karaoz U."/>
            <person name="Brodie E.L."/>
            <person name="Williams K.H."/>
            <person name="Hubbard S.S."/>
            <person name="Banfield J.F."/>
        </authorList>
    </citation>
    <scope>NUCLEOTIDE SEQUENCE [LARGE SCALE GENOMIC DNA]</scope>
</reference>
<feature type="transmembrane region" description="Helical" evidence="6">
    <location>
        <begin position="96"/>
        <end position="115"/>
    </location>
</feature>
<feature type="transmembrane region" description="Helical" evidence="6">
    <location>
        <begin position="66"/>
        <end position="84"/>
    </location>
</feature>
<keyword evidence="3 6" id="KW-0812">Transmembrane</keyword>
<feature type="transmembrane region" description="Helical" evidence="6">
    <location>
        <begin position="6"/>
        <end position="25"/>
    </location>
</feature>
<dbReference type="Pfam" id="PF00892">
    <property type="entry name" value="EamA"/>
    <property type="match status" value="2"/>
</dbReference>
<keyword evidence="4 6" id="KW-1133">Transmembrane helix</keyword>
<comment type="subcellular location">
    <subcellularLocation>
        <location evidence="1">Membrane</location>
        <topology evidence="1">Multi-pass membrane protein</topology>
    </subcellularLocation>
</comment>
<accession>A0A1F8B7P5</accession>
<evidence type="ECO:0000313" key="8">
    <source>
        <dbReference type="EMBL" id="OGM59445.1"/>
    </source>
</evidence>
<dbReference type="PANTHER" id="PTHR32322:SF2">
    <property type="entry name" value="EAMA DOMAIN-CONTAINING PROTEIN"/>
    <property type="match status" value="1"/>
</dbReference>
<dbReference type="Proteomes" id="UP000176404">
    <property type="component" value="Unassembled WGS sequence"/>
</dbReference>
<feature type="transmembrane region" description="Helical" evidence="6">
    <location>
        <begin position="151"/>
        <end position="170"/>
    </location>
</feature>
<dbReference type="AlphaFoldDB" id="A0A1F8B7P5"/>
<dbReference type="GO" id="GO:0016020">
    <property type="term" value="C:membrane"/>
    <property type="evidence" value="ECO:0007669"/>
    <property type="project" value="UniProtKB-SubCell"/>
</dbReference>
<keyword evidence="5 6" id="KW-0472">Membrane</keyword>
<feature type="domain" description="EamA" evidence="7">
    <location>
        <begin position="148"/>
        <end position="283"/>
    </location>
</feature>
<proteinExistence type="inferred from homology"/>
<dbReference type="EMBL" id="MGHD01000019">
    <property type="protein sequence ID" value="OGM59445.1"/>
    <property type="molecule type" value="Genomic_DNA"/>
</dbReference>
<feature type="transmembrane region" description="Helical" evidence="6">
    <location>
        <begin position="176"/>
        <end position="195"/>
    </location>
</feature>
<evidence type="ECO:0000259" key="7">
    <source>
        <dbReference type="Pfam" id="PF00892"/>
    </source>
</evidence>